<evidence type="ECO:0000256" key="3">
    <source>
        <dbReference type="ARBA" id="ARBA00011738"/>
    </source>
</evidence>
<feature type="compositionally biased region" description="Basic and acidic residues" evidence="13">
    <location>
        <begin position="13"/>
        <end position="30"/>
    </location>
</feature>
<dbReference type="PANTHER" id="PTHR21237:SF23">
    <property type="entry name" value="GRPE PROTEIN HOMOLOG, MITOCHONDRIAL"/>
    <property type="match status" value="1"/>
</dbReference>
<dbReference type="AlphaFoldDB" id="A0A7W8HB70"/>
<dbReference type="Gene3D" id="2.30.22.10">
    <property type="entry name" value="Head domain of nucleotide exchange factor GrpE"/>
    <property type="match status" value="1"/>
</dbReference>
<dbReference type="SUPFAM" id="SSF51064">
    <property type="entry name" value="Head domain of nucleotide exchange factor GrpE"/>
    <property type="match status" value="1"/>
</dbReference>
<comment type="similarity">
    <text evidence="2 10 12">Belongs to the GrpE family.</text>
</comment>
<sequence length="222" mass="25467">MADLDREEEFMEETQKNDNGDIAQEEKLSPEETEGETTEEVSGKDDSQDEDADVDTDQEDGDGKKKSRFFGKKEKKKDKKDQQIEDLTDRLMRQMAEFDNFRKRTEKEKAQMFDSGASDILEKILPVIDDMERGLQALSDEEKENSFAKGMEMIYKKLMGILENAGVEPIDAAGKEFDPNFHNAVMQSPSEEYESGYVVSELQKGYMYKDKVLRHSMVIVAE</sequence>
<dbReference type="InterPro" id="IPR013805">
    <property type="entry name" value="GrpE_CC"/>
</dbReference>
<dbReference type="HAMAP" id="MF_01151">
    <property type="entry name" value="GrpE"/>
    <property type="match status" value="1"/>
</dbReference>
<dbReference type="Pfam" id="PF01025">
    <property type="entry name" value="GrpE"/>
    <property type="match status" value="1"/>
</dbReference>
<evidence type="ECO:0000256" key="7">
    <source>
        <dbReference type="ARBA" id="ARBA00053401"/>
    </source>
</evidence>
<dbReference type="Gene3D" id="3.90.20.20">
    <property type="match status" value="1"/>
</dbReference>
<comment type="caution">
    <text evidence="14">The sequence shown here is derived from an EMBL/GenBank/DDBJ whole genome shotgun (WGS) entry which is preliminary data.</text>
</comment>
<keyword evidence="4 10" id="KW-0963">Cytoplasm</keyword>
<evidence type="ECO:0000256" key="4">
    <source>
        <dbReference type="ARBA" id="ARBA00022490"/>
    </source>
</evidence>
<comment type="subunit">
    <text evidence="3 10">Homodimer.</text>
</comment>
<dbReference type="RefSeq" id="WP_330599501.1">
    <property type="nucleotide sequence ID" value="NZ_CAWVEG010000182.1"/>
</dbReference>
<evidence type="ECO:0000256" key="13">
    <source>
        <dbReference type="SAM" id="MobiDB-lite"/>
    </source>
</evidence>
<evidence type="ECO:0000313" key="15">
    <source>
        <dbReference type="Proteomes" id="UP000543642"/>
    </source>
</evidence>
<evidence type="ECO:0000256" key="1">
    <source>
        <dbReference type="ARBA" id="ARBA00004496"/>
    </source>
</evidence>
<dbReference type="GO" id="GO:0051087">
    <property type="term" value="F:protein-folding chaperone binding"/>
    <property type="evidence" value="ECO:0007669"/>
    <property type="project" value="InterPro"/>
</dbReference>
<evidence type="ECO:0000256" key="8">
    <source>
        <dbReference type="ARBA" id="ARBA00072274"/>
    </source>
</evidence>
<reference evidence="14 15" key="1">
    <citation type="submission" date="2020-08" db="EMBL/GenBank/DDBJ databases">
        <title>Genomic Encyclopedia of Type Strains, Phase IV (KMG-IV): sequencing the most valuable type-strain genomes for metagenomic binning, comparative biology and taxonomic classification.</title>
        <authorList>
            <person name="Goeker M."/>
        </authorList>
    </citation>
    <scope>NUCLEOTIDE SEQUENCE [LARGE SCALE GENOMIC DNA]</scope>
    <source>
        <strain evidence="14 15">DSM 106146</strain>
    </source>
</reference>
<dbReference type="PROSITE" id="PS01071">
    <property type="entry name" value="GRPE"/>
    <property type="match status" value="1"/>
</dbReference>
<evidence type="ECO:0000256" key="6">
    <source>
        <dbReference type="ARBA" id="ARBA00023186"/>
    </source>
</evidence>
<dbReference type="FunFam" id="2.30.22.10:FF:000001">
    <property type="entry name" value="Protein GrpE"/>
    <property type="match status" value="1"/>
</dbReference>
<evidence type="ECO:0000256" key="5">
    <source>
        <dbReference type="ARBA" id="ARBA00023016"/>
    </source>
</evidence>
<dbReference type="NCBIfam" id="NF010738">
    <property type="entry name" value="PRK14140.1"/>
    <property type="match status" value="1"/>
</dbReference>
<dbReference type="GO" id="GO:0000774">
    <property type="term" value="F:adenyl-nucleotide exchange factor activity"/>
    <property type="evidence" value="ECO:0007669"/>
    <property type="project" value="InterPro"/>
</dbReference>
<feature type="region of interest" description="Disordered" evidence="13">
    <location>
        <begin position="1"/>
        <end position="85"/>
    </location>
</feature>
<dbReference type="PANTHER" id="PTHR21237">
    <property type="entry name" value="GRPE PROTEIN"/>
    <property type="match status" value="1"/>
</dbReference>
<comment type="function">
    <text evidence="7 10 11">Participates actively in the response to hyperosmotic and heat shock by preventing the aggregation of stress-denatured proteins, in association with DnaK and GrpE. It is the nucleotide exchange factor for DnaK and may function as a thermosensor. Unfolded proteins bind initially to DnaJ; upon interaction with the DnaJ-bound protein, DnaK hydrolyzes its bound ATP, resulting in the formation of a stable complex. GrpE releases ADP from DnaK; ATP binding to DnaK triggers the release of the substrate protein, thus completing the reaction cycle. Several rounds of ATP-dependent interactions between DnaJ, DnaK and GrpE are required for fully efficient folding.</text>
</comment>
<dbReference type="CDD" id="cd00446">
    <property type="entry name" value="GrpE"/>
    <property type="match status" value="1"/>
</dbReference>
<proteinExistence type="inferred from homology"/>
<keyword evidence="6 10" id="KW-0143">Chaperone</keyword>
<evidence type="ECO:0000256" key="12">
    <source>
        <dbReference type="RuleBase" id="RU004478"/>
    </source>
</evidence>
<dbReference type="EMBL" id="JACHFW010000005">
    <property type="protein sequence ID" value="MBB5264530.1"/>
    <property type="molecule type" value="Genomic_DNA"/>
</dbReference>
<feature type="compositionally biased region" description="Acidic residues" evidence="13">
    <location>
        <begin position="47"/>
        <end position="60"/>
    </location>
</feature>
<keyword evidence="5 10" id="KW-0346">Stress response</keyword>
<dbReference type="InterPro" id="IPR000740">
    <property type="entry name" value="GrpE"/>
</dbReference>
<organism evidence="14 15">
    <name type="scientific">Catenibacillus scindens</name>
    <dbReference type="NCBI Taxonomy" id="673271"/>
    <lineage>
        <taxon>Bacteria</taxon>
        <taxon>Bacillati</taxon>
        <taxon>Bacillota</taxon>
        <taxon>Clostridia</taxon>
        <taxon>Lachnospirales</taxon>
        <taxon>Lachnospiraceae</taxon>
        <taxon>Catenibacillus</taxon>
    </lineage>
</organism>
<feature type="compositionally biased region" description="Basic residues" evidence="13">
    <location>
        <begin position="65"/>
        <end position="78"/>
    </location>
</feature>
<dbReference type="Proteomes" id="UP000543642">
    <property type="component" value="Unassembled WGS sequence"/>
</dbReference>
<accession>A0A7W8HB70</accession>
<evidence type="ECO:0000256" key="10">
    <source>
        <dbReference type="HAMAP-Rule" id="MF_01151"/>
    </source>
</evidence>
<dbReference type="InterPro" id="IPR009012">
    <property type="entry name" value="GrpE_head"/>
</dbReference>
<gene>
    <name evidence="10" type="primary">grpE</name>
    <name evidence="14" type="ORF">HNP82_001657</name>
</gene>
<dbReference type="PRINTS" id="PR00773">
    <property type="entry name" value="GRPEPROTEIN"/>
</dbReference>
<evidence type="ECO:0000313" key="14">
    <source>
        <dbReference type="EMBL" id="MBB5264530.1"/>
    </source>
</evidence>
<evidence type="ECO:0000256" key="11">
    <source>
        <dbReference type="RuleBase" id="RU000639"/>
    </source>
</evidence>
<protein>
    <recommendedName>
        <fullName evidence="8 10">Protein GrpE</fullName>
    </recommendedName>
    <alternativeName>
        <fullName evidence="9 10">HSP-70 cofactor</fullName>
    </alternativeName>
</protein>
<dbReference type="GO" id="GO:0051082">
    <property type="term" value="F:unfolded protein binding"/>
    <property type="evidence" value="ECO:0007669"/>
    <property type="project" value="TreeGrafter"/>
</dbReference>
<dbReference type="GO" id="GO:0006457">
    <property type="term" value="P:protein folding"/>
    <property type="evidence" value="ECO:0007669"/>
    <property type="project" value="InterPro"/>
</dbReference>
<dbReference type="GO" id="GO:0005737">
    <property type="term" value="C:cytoplasm"/>
    <property type="evidence" value="ECO:0007669"/>
    <property type="project" value="UniProtKB-SubCell"/>
</dbReference>
<feature type="compositionally biased region" description="Acidic residues" evidence="13">
    <location>
        <begin position="1"/>
        <end position="12"/>
    </location>
</feature>
<dbReference type="GO" id="GO:0042803">
    <property type="term" value="F:protein homodimerization activity"/>
    <property type="evidence" value="ECO:0007669"/>
    <property type="project" value="InterPro"/>
</dbReference>
<name>A0A7W8HB70_9FIRM</name>
<evidence type="ECO:0000256" key="9">
    <source>
        <dbReference type="ARBA" id="ARBA00076414"/>
    </source>
</evidence>
<comment type="subcellular location">
    <subcellularLocation>
        <location evidence="1 10">Cytoplasm</location>
    </subcellularLocation>
</comment>
<dbReference type="SUPFAM" id="SSF58014">
    <property type="entry name" value="Coiled-coil domain of nucleotide exchange factor GrpE"/>
    <property type="match status" value="1"/>
</dbReference>
<keyword evidence="15" id="KW-1185">Reference proteome</keyword>
<evidence type="ECO:0000256" key="2">
    <source>
        <dbReference type="ARBA" id="ARBA00009054"/>
    </source>
</evidence>